<dbReference type="EMBL" id="JBHTOA010000022">
    <property type="protein sequence ID" value="MFD1398679.1"/>
    <property type="molecule type" value="Genomic_DNA"/>
</dbReference>
<gene>
    <name evidence="1" type="ORF">ACFQ41_05110</name>
</gene>
<protein>
    <submittedName>
        <fullName evidence="1">Uncharacterized protein</fullName>
    </submittedName>
</protein>
<name>A0ABW4BEH5_9LACO</name>
<evidence type="ECO:0000313" key="2">
    <source>
        <dbReference type="Proteomes" id="UP001597199"/>
    </source>
</evidence>
<organism evidence="1 2">
    <name type="scientific">Lacticaseibacillus suilingensis</name>
    <dbReference type="NCBI Taxonomy" id="2799577"/>
    <lineage>
        <taxon>Bacteria</taxon>
        <taxon>Bacillati</taxon>
        <taxon>Bacillota</taxon>
        <taxon>Bacilli</taxon>
        <taxon>Lactobacillales</taxon>
        <taxon>Lactobacillaceae</taxon>
        <taxon>Lacticaseibacillus</taxon>
    </lineage>
</organism>
<proteinExistence type="predicted"/>
<sequence length="60" mass="6678">MNSSKIQSILDKHNVTLSEDLVEAIAEIVKAASTDRDFAESVSKQIASRQRQINRAHGIR</sequence>
<dbReference type="RefSeq" id="WP_204119809.1">
    <property type="nucleotide sequence ID" value="NZ_BOLV01000029.1"/>
</dbReference>
<comment type="caution">
    <text evidence="1">The sequence shown here is derived from an EMBL/GenBank/DDBJ whole genome shotgun (WGS) entry which is preliminary data.</text>
</comment>
<accession>A0ABW4BEH5</accession>
<keyword evidence="2" id="KW-1185">Reference proteome</keyword>
<evidence type="ECO:0000313" key="1">
    <source>
        <dbReference type="EMBL" id="MFD1398679.1"/>
    </source>
</evidence>
<dbReference type="Proteomes" id="UP001597199">
    <property type="component" value="Unassembled WGS sequence"/>
</dbReference>
<reference evidence="2" key="1">
    <citation type="journal article" date="2019" name="Int. J. Syst. Evol. Microbiol.">
        <title>The Global Catalogue of Microorganisms (GCM) 10K type strain sequencing project: providing services to taxonomists for standard genome sequencing and annotation.</title>
        <authorList>
            <consortium name="The Broad Institute Genomics Platform"/>
            <consortium name="The Broad Institute Genome Sequencing Center for Infectious Disease"/>
            <person name="Wu L."/>
            <person name="Ma J."/>
        </authorList>
    </citation>
    <scope>NUCLEOTIDE SEQUENCE [LARGE SCALE GENOMIC DNA]</scope>
    <source>
        <strain evidence="2">CCM 9110</strain>
    </source>
</reference>